<dbReference type="AlphaFoldDB" id="A0AAV8Z4B3"/>
<proteinExistence type="predicted"/>
<sequence>MLSSKRFFLLMRLGSIFRATLTFILKLHYTHNKLECGQM</sequence>
<comment type="caution">
    <text evidence="1">The sequence shown here is derived from an EMBL/GenBank/DDBJ whole genome shotgun (WGS) entry which is preliminary data.</text>
</comment>
<organism evidence="1 2">
    <name type="scientific">Aromia moschata</name>
    <dbReference type="NCBI Taxonomy" id="1265417"/>
    <lineage>
        <taxon>Eukaryota</taxon>
        <taxon>Metazoa</taxon>
        <taxon>Ecdysozoa</taxon>
        <taxon>Arthropoda</taxon>
        <taxon>Hexapoda</taxon>
        <taxon>Insecta</taxon>
        <taxon>Pterygota</taxon>
        <taxon>Neoptera</taxon>
        <taxon>Endopterygota</taxon>
        <taxon>Coleoptera</taxon>
        <taxon>Polyphaga</taxon>
        <taxon>Cucujiformia</taxon>
        <taxon>Chrysomeloidea</taxon>
        <taxon>Cerambycidae</taxon>
        <taxon>Cerambycinae</taxon>
        <taxon>Callichromatini</taxon>
        <taxon>Aromia</taxon>
    </lineage>
</organism>
<dbReference type="Proteomes" id="UP001162162">
    <property type="component" value="Unassembled WGS sequence"/>
</dbReference>
<protein>
    <submittedName>
        <fullName evidence="1">Uncharacterized protein</fullName>
    </submittedName>
</protein>
<evidence type="ECO:0000313" key="2">
    <source>
        <dbReference type="Proteomes" id="UP001162162"/>
    </source>
</evidence>
<keyword evidence="2" id="KW-1185">Reference proteome</keyword>
<name>A0AAV8Z4B3_9CUCU</name>
<reference evidence="1" key="1">
    <citation type="journal article" date="2023" name="Insect Mol. Biol.">
        <title>Genome sequencing provides insights into the evolution of gene families encoding plant cell wall-degrading enzymes in longhorned beetles.</title>
        <authorList>
            <person name="Shin N.R."/>
            <person name="Okamura Y."/>
            <person name="Kirsch R."/>
            <person name="Pauchet Y."/>
        </authorList>
    </citation>
    <scope>NUCLEOTIDE SEQUENCE</scope>
    <source>
        <strain evidence="1">AMC_N1</strain>
    </source>
</reference>
<dbReference type="EMBL" id="JAPWTK010000016">
    <property type="protein sequence ID" value="KAJ8958755.1"/>
    <property type="molecule type" value="Genomic_DNA"/>
</dbReference>
<accession>A0AAV8Z4B3</accession>
<gene>
    <name evidence="1" type="ORF">NQ318_016483</name>
</gene>
<evidence type="ECO:0000313" key="1">
    <source>
        <dbReference type="EMBL" id="KAJ8958755.1"/>
    </source>
</evidence>